<sequence>MSREPTFIHRDFSASTTRHYNEIWNWYLNNLINGEFENITNNKVFRNELNEVVDSVDGDIKIMITVPNFLNNEALIRELLTKFFNANGDHEQDDNRLEICLTNFGPLKGSGSSIIMAATHTHIPEDATFGDIANYNQTIELNSVISGESDYIPSINSEDKIPTPVEIDENESSIDSFHPSVSLPPSPKYSLTRVSTIQNDEGIDELDQGSSTHVPNTPNNLSNEQQPIVQIESKESGEEEEEEEEGENYDEENKGELEEHDIDSIYSDESSIDSVEYVPSTITTHSGQLNMRYKMVLNTILFKDDEQNKRTAIRQNDEDGISDDWLLYDEDFRMDNIELFDLRDIIEMMKYEHKILFYDVILEKTNNQDDEFDDDELNEGDDLNVVEFNGNSNYHEHEGQSIKFVQSNQTTIQASENLSKTNTIKTHLGSIRSEYNLYKPDSLFSKIERSKSTPTNSKMKKLKLRNGNGDRNCIIM</sequence>
<accession>K0KV78</accession>
<protein>
    <submittedName>
        <fullName evidence="2">Uncharacterized protein</fullName>
    </submittedName>
</protein>
<feature type="compositionally biased region" description="Polar residues" evidence="1">
    <location>
        <begin position="208"/>
        <end position="228"/>
    </location>
</feature>
<feature type="compositionally biased region" description="Acidic residues" evidence="1">
    <location>
        <begin position="237"/>
        <end position="250"/>
    </location>
</feature>
<dbReference type="AlphaFoldDB" id="K0KV78"/>
<organism evidence="2 3">
    <name type="scientific">Wickerhamomyces ciferrii (strain ATCC 14091 / BCRC 22168 / CBS 111 / JCM 3599 / NBRC 0793 / NRRL Y-1031 F-60-10)</name>
    <name type="common">Yeast</name>
    <name type="synonym">Pichia ciferrii</name>
    <dbReference type="NCBI Taxonomy" id="1206466"/>
    <lineage>
        <taxon>Eukaryota</taxon>
        <taxon>Fungi</taxon>
        <taxon>Dikarya</taxon>
        <taxon>Ascomycota</taxon>
        <taxon>Saccharomycotina</taxon>
        <taxon>Saccharomycetes</taxon>
        <taxon>Phaffomycetales</taxon>
        <taxon>Wickerhamomycetaceae</taxon>
        <taxon>Wickerhamomyces</taxon>
    </lineage>
</organism>
<name>K0KV78_WICCF</name>
<dbReference type="EMBL" id="CAIF01000211">
    <property type="protein sequence ID" value="CCH45797.1"/>
    <property type="molecule type" value="Genomic_DNA"/>
</dbReference>
<keyword evidence="3" id="KW-1185">Reference proteome</keyword>
<reference evidence="2 3" key="1">
    <citation type="journal article" date="2012" name="Eukaryot. Cell">
        <title>Draft genome sequence of Wickerhamomyces ciferrii NRRL Y-1031 F-60-10.</title>
        <authorList>
            <person name="Schneider J."/>
            <person name="Andrea H."/>
            <person name="Blom J."/>
            <person name="Jaenicke S."/>
            <person name="Ruckert C."/>
            <person name="Schorsch C."/>
            <person name="Szczepanowski R."/>
            <person name="Farwick M."/>
            <person name="Goesmann A."/>
            <person name="Puhler A."/>
            <person name="Schaffer S."/>
            <person name="Tauch A."/>
            <person name="Kohler T."/>
            <person name="Brinkrolf K."/>
        </authorList>
    </citation>
    <scope>NUCLEOTIDE SEQUENCE [LARGE SCALE GENOMIC DNA]</scope>
    <source>
        <strain evidence="3">ATCC 14091 / BCRC 22168 / CBS 111 / JCM 3599 / NBRC 0793 / NRRL Y-1031 F-60-10</strain>
    </source>
</reference>
<gene>
    <name evidence="2" type="ORF">BN7_5383</name>
</gene>
<evidence type="ECO:0000313" key="3">
    <source>
        <dbReference type="Proteomes" id="UP000009328"/>
    </source>
</evidence>
<evidence type="ECO:0000256" key="1">
    <source>
        <dbReference type="SAM" id="MobiDB-lite"/>
    </source>
</evidence>
<comment type="caution">
    <text evidence="2">The sequence shown here is derived from an EMBL/GenBank/DDBJ whole genome shotgun (WGS) entry which is preliminary data.</text>
</comment>
<proteinExistence type="predicted"/>
<feature type="region of interest" description="Disordered" evidence="1">
    <location>
        <begin position="203"/>
        <end position="257"/>
    </location>
</feature>
<dbReference type="InParanoid" id="K0KV78"/>
<dbReference type="HOGENOM" id="CLU_601383_0_0_1"/>
<evidence type="ECO:0000313" key="2">
    <source>
        <dbReference type="EMBL" id="CCH45797.1"/>
    </source>
</evidence>
<dbReference type="Proteomes" id="UP000009328">
    <property type="component" value="Unassembled WGS sequence"/>
</dbReference>
<dbReference type="eggNOG" id="ENOG502QVAT">
    <property type="taxonomic scope" value="Eukaryota"/>
</dbReference>